<dbReference type="Gene3D" id="3.30.1180.10">
    <property type="match status" value="1"/>
</dbReference>
<keyword evidence="1" id="KW-0446">Lipid-binding</keyword>
<feature type="region of interest" description="Disordered" evidence="2">
    <location>
        <begin position="331"/>
        <end position="351"/>
    </location>
</feature>
<evidence type="ECO:0000256" key="1">
    <source>
        <dbReference type="ARBA" id="ARBA00023121"/>
    </source>
</evidence>
<dbReference type="Gene3D" id="3.40.50.10170">
    <property type="match status" value="1"/>
</dbReference>
<dbReference type="PANTHER" id="PTHR33434">
    <property type="entry name" value="DEGV DOMAIN-CONTAINING PROTEIN DR_1986-RELATED"/>
    <property type="match status" value="1"/>
</dbReference>
<dbReference type="Proteomes" id="UP001501736">
    <property type="component" value="Unassembled WGS sequence"/>
</dbReference>
<comment type="caution">
    <text evidence="3">The sequence shown here is derived from an EMBL/GenBank/DDBJ whole genome shotgun (WGS) entry which is preliminary data.</text>
</comment>
<proteinExistence type="predicted"/>
<gene>
    <name evidence="3" type="ORF">GCM10020260_20310</name>
</gene>
<evidence type="ECO:0000256" key="2">
    <source>
        <dbReference type="SAM" id="MobiDB-lite"/>
    </source>
</evidence>
<name>A0ABP6REC7_9MICC</name>
<dbReference type="PANTHER" id="PTHR33434:SF2">
    <property type="entry name" value="FATTY ACID-BINDING PROTEIN TM_1468"/>
    <property type="match status" value="1"/>
</dbReference>
<sequence>MDDAQRIGQRSEPRTEQRLESWGAAWQRRLRGSRRAAGLRAGLRRRRPRVAVVTDSSAALPLPALGSLAEAITVVPIPVMIGEQIHSESGEELARELPLALAQGSRVVTSRPSPGRLAEAYAELARRGVDHIVSVHLSAELSGTVEAARLAAEQVDVAVEVVDSRQTGMTMGHAVLEAAVCALLGGTAAETAAAARKTAEASTALFVVPNLEQLRRGGRITALSGLLGTLLSVRPLLALREGAIQLEERPRSLEKAVERLTARAVEEAAVRAPARIAVHGFGNAEQALALAETLDEHSAAPVPVVDVPPSLAAHLGLGVLGICLSPLDGSAGSTDPAAPARETPAQGGSAG</sequence>
<dbReference type="InterPro" id="IPR003797">
    <property type="entry name" value="DegV"/>
</dbReference>
<dbReference type="SUPFAM" id="SSF82549">
    <property type="entry name" value="DAK1/DegV-like"/>
    <property type="match status" value="1"/>
</dbReference>
<dbReference type="Pfam" id="PF02645">
    <property type="entry name" value="DegV"/>
    <property type="match status" value="1"/>
</dbReference>
<evidence type="ECO:0000313" key="4">
    <source>
        <dbReference type="Proteomes" id="UP001501736"/>
    </source>
</evidence>
<organism evidence="3 4">
    <name type="scientific">Nesterenkonia halobia</name>
    <dbReference type="NCBI Taxonomy" id="37922"/>
    <lineage>
        <taxon>Bacteria</taxon>
        <taxon>Bacillati</taxon>
        <taxon>Actinomycetota</taxon>
        <taxon>Actinomycetes</taxon>
        <taxon>Micrococcales</taxon>
        <taxon>Micrococcaceae</taxon>
        <taxon>Nesterenkonia</taxon>
    </lineage>
</organism>
<reference evidence="4" key="1">
    <citation type="journal article" date="2019" name="Int. J. Syst. Evol. Microbiol.">
        <title>The Global Catalogue of Microorganisms (GCM) 10K type strain sequencing project: providing services to taxonomists for standard genome sequencing and annotation.</title>
        <authorList>
            <consortium name="The Broad Institute Genomics Platform"/>
            <consortium name="The Broad Institute Genome Sequencing Center for Infectious Disease"/>
            <person name="Wu L."/>
            <person name="Ma J."/>
        </authorList>
    </citation>
    <scope>NUCLEOTIDE SEQUENCE [LARGE SCALE GENOMIC DNA]</scope>
    <source>
        <strain evidence="4">JCM 11483</strain>
    </source>
</reference>
<dbReference type="NCBIfam" id="TIGR00762">
    <property type="entry name" value="DegV"/>
    <property type="match status" value="1"/>
</dbReference>
<dbReference type="InterPro" id="IPR043168">
    <property type="entry name" value="DegV_C"/>
</dbReference>
<dbReference type="InterPro" id="IPR050270">
    <property type="entry name" value="DegV_domain_contain"/>
</dbReference>
<protein>
    <submittedName>
        <fullName evidence="3">DegV family protein</fullName>
    </submittedName>
</protein>
<dbReference type="PROSITE" id="PS51482">
    <property type="entry name" value="DEGV"/>
    <property type="match status" value="1"/>
</dbReference>
<dbReference type="EMBL" id="BAAAYG010000007">
    <property type="protein sequence ID" value="GAA3286130.1"/>
    <property type="molecule type" value="Genomic_DNA"/>
</dbReference>
<evidence type="ECO:0000313" key="3">
    <source>
        <dbReference type="EMBL" id="GAA3286130.1"/>
    </source>
</evidence>
<dbReference type="RefSeq" id="WP_344720911.1">
    <property type="nucleotide sequence ID" value="NZ_BAAAYG010000007.1"/>
</dbReference>
<keyword evidence="4" id="KW-1185">Reference proteome</keyword>
<accession>A0ABP6REC7</accession>